<comment type="caution">
    <text evidence="2">The sequence shown here is derived from an EMBL/GenBank/DDBJ whole genome shotgun (WGS) entry which is preliminary data.</text>
</comment>
<evidence type="ECO:0000313" key="3">
    <source>
        <dbReference type="Proteomes" id="UP000823123"/>
    </source>
</evidence>
<feature type="transmembrane region" description="Helical" evidence="1">
    <location>
        <begin position="57"/>
        <end position="76"/>
    </location>
</feature>
<reference evidence="2 3" key="1">
    <citation type="submission" date="2020-09" db="EMBL/GenBank/DDBJ databases">
        <title>Parvimonas S3374 sp. nov.</title>
        <authorList>
            <person name="Buhl M."/>
        </authorList>
    </citation>
    <scope>NUCLEOTIDE SEQUENCE [LARGE SCALE GENOMIC DNA]</scope>
    <source>
        <strain evidence="2 3">S3374</strain>
    </source>
</reference>
<organism evidence="2 3">
    <name type="scientific">Parvimonas parva</name>
    <dbReference type="NCBI Taxonomy" id="2769485"/>
    <lineage>
        <taxon>Bacteria</taxon>
        <taxon>Bacillati</taxon>
        <taxon>Bacillota</taxon>
        <taxon>Tissierellia</taxon>
        <taxon>Tissierellales</taxon>
        <taxon>Peptoniphilaceae</taxon>
        <taxon>Parvimonas</taxon>
    </lineage>
</organism>
<sequence length="88" mass="9334">MDMVLLQGGVAESIKNFLFSFGTPATVVAVGLFFICILICGFQLLFGGTQGKENAKITFIVGVVGLVIVVLAKDLVNEIYTAIFGKGF</sequence>
<evidence type="ECO:0008006" key="4">
    <source>
        <dbReference type="Google" id="ProtNLM"/>
    </source>
</evidence>
<accession>A0ABS1C9C9</accession>
<gene>
    <name evidence="2" type="ORF">IBJ83_04885</name>
</gene>
<dbReference type="InterPro" id="IPR043993">
    <property type="entry name" value="T4SS_pilin"/>
</dbReference>
<dbReference type="Proteomes" id="UP000823123">
    <property type="component" value="Unassembled WGS sequence"/>
</dbReference>
<keyword evidence="1" id="KW-1133">Transmembrane helix</keyword>
<evidence type="ECO:0000313" key="2">
    <source>
        <dbReference type="EMBL" id="MBK1468650.1"/>
    </source>
</evidence>
<protein>
    <recommendedName>
        <fullName evidence="4">Stage III sporulation protein AC</fullName>
    </recommendedName>
</protein>
<evidence type="ECO:0000256" key="1">
    <source>
        <dbReference type="SAM" id="Phobius"/>
    </source>
</evidence>
<keyword evidence="1" id="KW-0812">Transmembrane</keyword>
<dbReference type="RefSeq" id="WP_201275604.1">
    <property type="nucleotide sequence ID" value="NZ_JACVDA010000011.1"/>
</dbReference>
<proteinExistence type="predicted"/>
<keyword evidence="3" id="KW-1185">Reference proteome</keyword>
<dbReference type="EMBL" id="JACVDA010000011">
    <property type="protein sequence ID" value="MBK1468650.1"/>
    <property type="molecule type" value="Genomic_DNA"/>
</dbReference>
<dbReference type="Pfam" id="PF18895">
    <property type="entry name" value="T4SS_pilin"/>
    <property type="match status" value="1"/>
</dbReference>
<keyword evidence="1" id="KW-0472">Membrane</keyword>
<feature type="transmembrane region" description="Helical" evidence="1">
    <location>
        <begin position="21"/>
        <end position="45"/>
    </location>
</feature>
<name>A0ABS1C9C9_9FIRM</name>